<reference evidence="2" key="1">
    <citation type="submission" date="2015-08" db="UniProtKB">
        <authorList>
            <consortium name="WormBaseParasite"/>
        </authorList>
    </citation>
    <scope>IDENTIFICATION</scope>
</reference>
<proteinExistence type="predicted"/>
<accession>A0A0K0DZE1</accession>
<dbReference type="AlphaFoldDB" id="A0A0K0DZE1"/>
<feature type="chain" id="PRO_5005327410" evidence="1">
    <location>
        <begin position="21"/>
        <end position="76"/>
    </location>
</feature>
<dbReference type="WBParaSite" id="SSTP_0000260600.1">
    <property type="protein sequence ID" value="SSTP_0000260600.1"/>
    <property type="gene ID" value="SSTP_0000260600"/>
</dbReference>
<name>A0A0K0DZE1_STRER</name>
<keyword evidence="1" id="KW-0732">Signal</keyword>
<sequence>MSFLIFRIFLFTIIVSYAFGNPIQNLTDGINNCAACEDNECDYYNGYEYGDCNDYGYDYFNYDSNDEDDSNDYFEY</sequence>
<evidence type="ECO:0000313" key="2">
    <source>
        <dbReference type="WBParaSite" id="SSTP_0000260600.1"/>
    </source>
</evidence>
<feature type="signal peptide" evidence="1">
    <location>
        <begin position="1"/>
        <end position="20"/>
    </location>
</feature>
<protein>
    <submittedName>
        <fullName evidence="2">Uncharacterized protein</fullName>
    </submittedName>
</protein>
<evidence type="ECO:0000256" key="1">
    <source>
        <dbReference type="SAM" id="SignalP"/>
    </source>
</evidence>
<organism evidence="2">
    <name type="scientific">Strongyloides stercoralis</name>
    <name type="common">Threadworm</name>
    <dbReference type="NCBI Taxonomy" id="6248"/>
    <lineage>
        <taxon>Eukaryota</taxon>
        <taxon>Metazoa</taxon>
        <taxon>Ecdysozoa</taxon>
        <taxon>Nematoda</taxon>
        <taxon>Chromadorea</taxon>
        <taxon>Rhabditida</taxon>
        <taxon>Tylenchina</taxon>
        <taxon>Panagrolaimomorpha</taxon>
        <taxon>Strongyloidoidea</taxon>
        <taxon>Strongyloididae</taxon>
        <taxon>Strongyloides</taxon>
    </lineage>
</organism>